<dbReference type="RefSeq" id="WP_001024053.1">
    <property type="nucleotide sequence ID" value="NZ_JAHCRM010000027.1"/>
</dbReference>
<proteinExistence type="predicted"/>
<reference evidence="1 2" key="1">
    <citation type="submission" date="2018-06" db="EMBL/GenBank/DDBJ databases">
        <title>Recombination Drives Gene Content and Phenotype Evolution in Wild Type E. coli Strains.</title>
        <authorList>
            <person name="Field C.M."/>
            <person name="Silander O.K."/>
            <person name="Van Nimwegen E."/>
        </authorList>
    </citation>
    <scope>NUCLEOTIDE SEQUENCE [LARGE SCALE GENOMIC DNA]</scope>
    <source>
        <strain evidence="1 2">SC344</strain>
    </source>
</reference>
<dbReference type="EMBL" id="QONO01000296">
    <property type="protein sequence ID" value="RDR20388.1"/>
    <property type="molecule type" value="Genomic_DNA"/>
</dbReference>
<protein>
    <submittedName>
        <fullName evidence="1">Uncharacterized protein</fullName>
    </submittedName>
</protein>
<name>A0A370V025_9ESCH</name>
<evidence type="ECO:0000313" key="1">
    <source>
        <dbReference type="EMBL" id="RDR20388.1"/>
    </source>
</evidence>
<gene>
    <name evidence="1" type="ORF">C4A13_03201</name>
</gene>
<dbReference type="AlphaFoldDB" id="A0A370V025"/>
<sequence>MNILSPRCGLVARVSGRRLHDAIDALIHQEQQQAALAASEGRYMHAAALYKSLANLQTLKEQIDPEHPHALTDLTAYSASPENKEHQPC</sequence>
<organism evidence="1 2">
    <name type="scientific">Escherichia marmotae</name>
    <dbReference type="NCBI Taxonomy" id="1499973"/>
    <lineage>
        <taxon>Bacteria</taxon>
        <taxon>Pseudomonadati</taxon>
        <taxon>Pseudomonadota</taxon>
        <taxon>Gammaproteobacteria</taxon>
        <taxon>Enterobacterales</taxon>
        <taxon>Enterobacteriaceae</taxon>
        <taxon>Escherichia</taxon>
    </lineage>
</organism>
<evidence type="ECO:0000313" key="2">
    <source>
        <dbReference type="Proteomes" id="UP000254454"/>
    </source>
</evidence>
<dbReference type="Proteomes" id="UP000254454">
    <property type="component" value="Unassembled WGS sequence"/>
</dbReference>
<accession>A0A370V025</accession>
<comment type="caution">
    <text evidence="1">The sequence shown here is derived from an EMBL/GenBank/DDBJ whole genome shotgun (WGS) entry which is preliminary data.</text>
</comment>